<comment type="caution">
    <text evidence="2">The sequence shown here is derived from an EMBL/GenBank/DDBJ whole genome shotgun (WGS) entry which is preliminary data.</text>
</comment>
<accession>A0A838ADK9</accession>
<feature type="chain" id="PRO_5039402343" description="Flp pilus-assembly TadE/G-like" evidence="1">
    <location>
        <begin position="23"/>
        <end position="124"/>
    </location>
</feature>
<evidence type="ECO:0000313" key="3">
    <source>
        <dbReference type="Proteomes" id="UP000582974"/>
    </source>
</evidence>
<evidence type="ECO:0000256" key="1">
    <source>
        <dbReference type="SAM" id="SignalP"/>
    </source>
</evidence>
<dbReference type="EMBL" id="JACCKD010000006">
    <property type="protein sequence ID" value="MBA0127277.1"/>
    <property type="molecule type" value="Genomic_DNA"/>
</dbReference>
<feature type="signal peptide" evidence="1">
    <location>
        <begin position="1"/>
        <end position="22"/>
    </location>
</feature>
<dbReference type="Proteomes" id="UP000582974">
    <property type="component" value="Unassembled WGS sequence"/>
</dbReference>
<protein>
    <recommendedName>
        <fullName evidence="4">Flp pilus-assembly TadE/G-like</fullName>
    </recommendedName>
</protein>
<evidence type="ECO:0008006" key="4">
    <source>
        <dbReference type="Google" id="ProtNLM"/>
    </source>
</evidence>
<proteinExistence type="predicted"/>
<evidence type="ECO:0000313" key="2">
    <source>
        <dbReference type="EMBL" id="MBA0127277.1"/>
    </source>
</evidence>
<keyword evidence="3" id="KW-1185">Reference proteome</keyword>
<name>A0A838ADK9_9PSEU</name>
<keyword evidence="1" id="KW-0732">Signal</keyword>
<dbReference type="AlphaFoldDB" id="A0A838ADK9"/>
<gene>
    <name evidence="2" type="ORF">H0B56_17135</name>
</gene>
<sequence>MTVLAAVLLPALLLTLALVVDGAGHARAISQADSTAAEAARAAHTALDTRGATITVDPDAAIAAARTYLARRGHTGTVRLTSSDTVTVTVTVTTPAVIGLLGTTYTATGTATAQLSVGASDPGD</sequence>
<reference evidence="2 3" key="1">
    <citation type="submission" date="2020-07" db="EMBL/GenBank/DDBJ databases">
        <title>Genome of Haloechinothrix sp.</title>
        <authorList>
            <person name="Tang S.-K."/>
            <person name="Yang L."/>
            <person name="Zhu W.-Y."/>
        </authorList>
    </citation>
    <scope>NUCLEOTIDE SEQUENCE [LARGE SCALE GENOMIC DNA]</scope>
    <source>
        <strain evidence="2 3">YIM 98757</strain>
    </source>
</reference>
<organism evidence="2 3">
    <name type="scientific">Haloechinothrix aidingensis</name>
    <dbReference type="NCBI Taxonomy" id="2752311"/>
    <lineage>
        <taxon>Bacteria</taxon>
        <taxon>Bacillati</taxon>
        <taxon>Actinomycetota</taxon>
        <taxon>Actinomycetes</taxon>
        <taxon>Pseudonocardiales</taxon>
        <taxon>Pseudonocardiaceae</taxon>
        <taxon>Haloechinothrix</taxon>
    </lineage>
</organism>